<dbReference type="InterPro" id="IPR006311">
    <property type="entry name" value="TAT_signal"/>
</dbReference>
<dbReference type="InterPro" id="IPR004307">
    <property type="entry name" value="TspO_MBR"/>
</dbReference>
<keyword evidence="3 6" id="KW-0812">Transmembrane</keyword>
<dbReference type="Pfam" id="PF03073">
    <property type="entry name" value="TspO_MBR"/>
    <property type="match status" value="1"/>
</dbReference>
<dbReference type="PANTHER" id="PTHR10057:SF0">
    <property type="entry name" value="TRANSLOCATOR PROTEIN"/>
    <property type="match status" value="1"/>
</dbReference>
<dbReference type="GO" id="GO:0016020">
    <property type="term" value="C:membrane"/>
    <property type="evidence" value="ECO:0007669"/>
    <property type="project" value="UniProtKB-SubCell"/>
</dbReference>
<proteinExistence type="inferred from homology"/>
<dbReference type="InterPro" id="IPR038330">
    <property type="entry name" value="TspO/MBR-related_sf"/>
</dbReference>
<dbReference type="PIRSF" id="PIRSF005859">
    <property type="entry name" value="PBR"/>
    <property type="match status" value="1"/>
</dbReference>
<name>A0A1I6K2S8_9EURY</name>
<sequence>MAHSSSTPGSGGFDRRDLLWAAGAVVAVNALGAAPALLAGPDSAWFAALEKPAIYPPGWLFGVVWTALFTLLGVAVYLVARRGLDARAVRVALGLFALQFAFNLAWTPVFFGAQDLLAALGVIVVLDVLVAATLWAFARVDRRAAALLVPYLAWVLFATLLNYRFWALN</sequence>
<dbReference type="FunFam" id="1.20.1260.100:FF:000001">
    <property type="entry name" value="translocator protein 2"/>
    <property type="match status" value="1"/>
</dbReference>
<dbReference type="PANTHER" id="PTHR10057">
    <property type="entry name" value="PERIPHERAL-TYPE BENZODIAZEPINE RECEPTOR"/>
    <property type="match status" value="1"/>
</dbReference>
<dbReference type="STRING" id="767519.SAMN05216559_0102"/>
<comment type="subcellular location">
    <subcellularLocation>
        <location evidence="1">Membrane</location>
        <topology evidence="1">Multi-pass membrane protein</topology>
    </subcellularLocation>
</comment>
<feature type="transmembrane region" description="Helical" evidence="6">
    <location>
        <begin position="18"/>
        <end position="38"/>
    </location>
</feature>
<evidence type="ECO:0000256" key="1">
    <source>
        <dbReference type="ARBA" id="ARBA00004141"/>
    </source>
</evidence>
<evidence type="ECO:0000313" key="8">
    <source>
        <dbReference type="Proteomes" id="UP000199062"/>
    </source>
</evidence>
<gene>
    <name evidence="7" type="ORF">SAMN05216559_0102</name>
</gene>
<keyword evidence="4 6" id="KW-1133">Transmembrane helix</keyword>
<dbReference type="GO" id="GO:0033013">
    <property type="term" value="P:tetrapyrrole metabolic process"/>
    <property type="evidence" value="ECO:0007669"/>
    <property type="project" value="UniProtKB-ARBA"/>
</dbReference>
<protein>
    <submittedName>
        <fullName evidence="7">TspO and MBR related proteins</fullName>
    </submittedName>
</protein>
<feature type="transmembrane region" description="Helical" evidence="6">
    <location>
        <begin position="145"/>
        <end position="166"/>
    </location>
</feature>
<organism evidence="7 8">
    <name type="scientific">Halomicrobium zhouii</name>
    <dbReference type="NCBI Taxonomy" id="767519"/>
    <lineage>
        <taxon>Archaea</taxon>
        <taxon>Methanobacteriati</taxon>
        <taxon>Methanobacteriota</taxon>
        <taxon>Stenosarchaea group</taxon>
        <taxon>Halobacteria</taxon>
        <taxon>Halobacteriales</taxon>
        <taxon>Haloarculaceae</taxon>
        <taxon>Halomicrobium</taxon>
    </lineage>
</organism>
<dbReference type="CDD" id="cd15904">
    <property type="entry name" value="TSPO_MBR"/>
    <property type="match status" value="1"/>
</dbReference>
<keyword evidence="8" id="KW-1185">Reference proteome</keyword>
<dbReference type="Gene3D" id="1.20.1260.100">
    <property type="entry name" value="TspO/MBR protein"/>
    <property type="match status" value="1"/>
</dbReference>
<accession>A0A1I6K2S8</accession>
<evidence type="ECO:0000256" key="4">
    <source>
        <dbReference type="ARBA" id="ARBA00022989"/>
    </source>
</evidence>
<evidence type="ECO:0000256" key="6">
    <source>
        <dbReference type="SAM" id="Phobius"/>
    </source>
</evidence>
<comment type="similarity">
    <text evidence="2">Belongs to the TspO/BZRP family.</text>
</comment>
<dbReference type="EMBL" id="FOZK01000001">
    <property type="protein sequence ID" value="SFR85529.1"/>
    <property type="molecule type" value="Genomic_DNA"/>
</dbReference>
<dbReference type="Proteomes" id="UP000199062">
    <property type="component" value="Unassembled WGS sequence"/>
</dbReference>
<keyword evidence="5 6" id="KW-0472">Membrane</keyword>
<evidence type="ECO:0000256" key="2">
    <source>
        <dbReference type="ARBA" id="ARBA00007524"/>
    </source>
</evidence>
<evidence type="ECO:0000256" key="5">
    <source>
        <dbReference type="ARBA" id="ARBA00023136"/>
    </source>
</evidence>
<feature type="transmembrane region" description="Helical" evidence="6">
    <location>
        <begin position="91"/>
        <end position="111"/>
    </location>
</feature>
<dbReference type="PROSITE" id="PS51318">
    <property type="entry name" value="TAT"/>
    <property type="match status" value="1"/>
</dbReference>
<evidence type="ECO:0000313" key="7">
    <source>
        <dbReference type="EMBL" id="SFR85529.1"/>
    </source>
</evidence>
<dbReference type="AlphaFoldDB" id="A0A1I6K2S8"/>
<dbReference type="OrthoDB" id="212929at2157"/>
<reference evidence="7 8" key="1">
    <citation type="submission" date="2016-10" db="EMBL/GenBank/DDBJ databases">
        <authorList>
            <person name="de Groot N.N."/>
        </authorList>
    </citation>
    <scope>NUCLEOTIDE SEQUENCE [LARGE SCALE GENOMIC DNA]</scope>
    <source>
        <strain evidence="7 8">CGMCC 1.10457</strain>
    </source>
</reference>
<dbReference type="RefSeq" id="WP_089812856.1">
    <property type="nucleotide sequence ID" value="NZ_FOZK01000001.1"/>
</dbReference>
<feature type="transmembrane region" description="Helical" evidence="6">
    <location>
        <begin position="117"/>
        <end position="138"/>
    </location>
</feature>
<evidence type="ECO:0000256" key="3">
    <source>
        <dbReference type="ARBA" id="ARBA00022692"/>
    </source>
</evidence>
<feature type="transmembrane region" description="Helical" evidence="6">
    <location>
        <begin position="58"/>
        <end position="79"/>
    </location>
</feature>